<reference evidence="14" key="1">
    <citation type="submission" date="2022-04" db="EMBL/GenBank/DDBJ databases">
        <title>A functionally conserved STORR gene fusion in Papaver species that diverged 16.8 million years ago.</title>
        <authorList>
            <person name="Catania T."/>
        </authorList>
    </citation>
    <scope>NUCLEOTIDE SEQUENCE</scope>
    <source>
        <strain evidence="14">S-188037</strain>
    </source>
</reference>
<dbReference type="InterPro" id="IPR017907">
    <property type="entry name" value="Znf_RING_CS"/>
</dbReference>
<dbReference type="SUPFAM" id="SSF88697">
    <property type="entry name" value="PUA domain-like"/>
    <property type="match status" value="1"/>
</dbReference>
<comment type="subcellular location">
    <subcellularLocation>
        <location evidence="10">Nucleus</location>
    </subcellularLocation>
</comment>
<dbReference type="Proteomes" id="UP001202328">
    <property type="component" value="Unassembled WGS sequence"/>
</dbReference>
<dbReference type="PROSITE" id="PS51015">
    <property type="entry name" value="YDG"/>
    <property type="match status" value="1"/>
</dbReference>
<feature type="compositionally biased region" description="Basic and acidic residues" evidence="11">
    <location>
        <begin position="599"/>
        <end position="621"/>
    </location>
</feature>
<accession>A0AAD4RWP3</accession>
<dbReference type="GO" id="GO:0005634">
    <property type="term" value="C:nucleus"/>
    <property type="evidence" value="ECO:0007669"/>
    <property type="project" value="UniProtKB-SubCell"/>
</dbReference>
<keyword evidence="4 9" id="KW-0863">Zinc-finger</keyword>
<dbReference type="GO" id="GO:0003677">
    <property type="term" value="F:DNA binding"/>
    <property type="evidence" value="ECO:0007669"/>
    <property type="project" value="UniProtKB-KW"/>
</dbReference>
<evidence type="ECO:0000259" key="13">
    <source>
        <dbReference type="PROSITE" id="PS51015"/>
    </source>
</evidence>
<dbReference type="SMART" id="SM00184">
    <property type="entry name" value="RING"/>
    <property type="match status" value="2"/>
</dbReference>
<gene>
    <name evidence="14" type="ORF">MKW98_005410</name>
</gene>
<keyword evidence="15" id="KW-1185">Reference proteome</keyword>
<dbReference type="GO" id="GO:0044027">
    <property type="term" value="P:negative regulation of gene expression via chromosomal CpG island methylation"/>
    <property type="evidence" value="ECO:0007669"/>
    <property type="project" value="TreeGrafter"/>
</dbReference>
<dbReference type="InterPro" id="IPR013083">
    <property type="entry name" value="Znf_RING/FYVE/PHD"/>
</dbReference>
<dbReference type="Pfam" id="PF02182">
    <property type="entry name" value="SAD_SRA"/>
    <property type="match status" value="1"/>
</dbReference>
<dbReference type="PROSITE" id="PS00518">
    <property type="entry name" value="ZF_RING_1"/>
    <property type="match status" value="1"/>
</dbReference>
<dbReference type="PROSITE" id="PS50089">
    <property type="entry name" value="ZF_RING_2"/>
    <property type="match status" value="2"/>
</dbReference>
<dbReference type="Pfam" id="PF13445">
    <property type="entry name" value="zf-RING_UBOX"/>
    <property type="match status" value="2"/>
</dbReference>
<comment type="pathway">
    <text evidence="1">Protein modification; protein ubiquitination.</text>
</comment>
<proteinExistence type="predicted"/>
<evidence type="ECO:0008006" key="16">
    <source>
        <dbReference type="Google" id="ProtNLM"/>
    </source>
</evidence>
<evidence type="ECO:0000313" key="14">
    <source>
        <dbReference type="EMBL" id="KAI3837077.1"/>
    </source>
</evidence>
<evidence type="ECO:0000256" key="11">
    <source>
        <dbReference type="SAM" id="MobiDB-lite"/>
    </source>
</evidence>
<comment type="caution">
    <text evidence="14">The sequence shown here is derived from an EMBL/GenBank/DDBJ whole genome shotgun (WGS) entry which is preliminary data.</text>
</comment>
<feature type="domain" description="YDG" evidence="13">
    <location>
        <begin position="251"/>
        <end position="393"/>
    </location>
</feature>
<keyword evidence="2" id="KW-0808">Transferase</keyword>
<dbReference type="SUPFAM" id="SSF57850">
    <property type="entry name" value="RING/U-box"/>
    <property type="match status" value="2"/>
</dbReference>
<organism evidence="14 15">
    <name type="scientific">Papaver atlanticum</name>
    <dbReference type="NCBI Taxonomy" id="357466"/>
    <lineage>
        <taxon>Eukaryota</taxon>
        <taxon>Viridiplantae</taxon>
        <taxon>Streptophyta</taxon>
        <taxon>Embryophyta</taxon>
        <taxon>Tracheophyta</taxon>
        <taxon>Spermatophyta</taxon>
        <taxon>Magnoliopsida</taxon>
        <taxon>Ranunculales</taxon>
        <taxon>Papaveraceae</taxon>
        <taxon>Papaveroideae</taxon>
        <taxon>Papaver</taxon>
    </lineage>
</organism>
<keyword evidence="6" id="KW-0862">Zinc</keyword>
<keyword evidence="8 10" id="KW-0539">Nucleus</keyword>
<name>A0AAD4RWP3_9MAGN</name>
<dbReference type="InterPro" id="IPR045134">
    <property type="entry name" value="UHRF1/2-like"/>
</dbReference>
<evidence type="ECO:0000256" key="5">
    <source>
        <dbReference type="ARBA" id="ARBA00022786"/>
    </source>
</evidence>
<dbReference type="InterPro" id="IPR003105">
    <property type="entry name" value="SRA_YDG"/>
</dbReference>
<sequence length="621" mass="70433">MAQQLPCDGEGVCMSCRTRAVSETETTWCKTCGTEWHASFLSKPIESLVLTLEWVCPDCCCLNDDNNDGDVVSNDIPLSSSIGESSSHDKNDLVRLMRAIEADSTLNDQQKAKKRQEIMTGKTSDDDDDKKKKKKTTGENDVMDILGDNLICIVCRELPERSVITHFVRCYLLRTPCGHNFCLKCFEKWVRQGKKICPNRCCPLPQSMINNPRINSALVTAIRMAKVAQKNGSRKTVETVYQYVNNQNKPDSIYYRASKKNWKGQCVQWIDLSHFPLVAGIAGQSKHGSQSIVLSGGYADDEDHGECGGRNLSGNKRTNTDQSFDQEFKKSNEALRVSCQKGYRVRVVRSHKEKRSSYAPETGLRYDGIYRIEKCWRKVGIQGFKMCRYLFVRCDNEPAPWTSDEHGDRPKPLPVIQELNGATNVTERTDSPSWDYDDEESCWKWKKPPPSSKTPVQTGNPRKEGKGSRNASLRDQVLEEFKCQLCRQVMSNPLTTPCAHNFCKHCLEAFFVGQSSVRKRSYQGRTLRAQKTIMKCSLCTTDLSEFLQNPQVNRELMEVIKNLQRETEEENDKDWSGETDGPDKLENIAEAAEDDNCDTTDKTPEIEGEAKQINKRLKTEG</sequence>
<feature type="region of interest" description="Disordered" evidence="11">
    <location>
        <begin position="106"/>
        <end position="137"/>
    </location>
</feature>
<dbReference type="InterPro" id="IPR015947">
    <property type="entry name" value="PUA-like_sf"/>
</dbReference>
<dbReference type="PANTHER" id="PTHR14140:SF46">
    <property type="entry name" value="E3 UBIQUITIN-PROTEIN LIGASE ORTHRUS 1-RELATED"/>
    <property type="match status" value="1"/>
</dbReference>
<dbReference type="Gene3D" id="2.30.280.10">
    <property type="entry name" value="SRA-YDG"/>
    <property type="match status" value="1"/>
</dbReference>
<evidence type="ECO:0000256" key="2">
    <source>
        <dbReference type="ARBA" id="ARBA00022679"/>
    </source>
</evidence>
<feature type="region of interest" description="Disordered" evidence="11">
    <location>
        <begin position="565"/>
        <end position="621"/>
    </location>
</feature>
<evidence type="ECO:0000256" key="3">
    <source>
        <dbReference type="ARBA" id="ARBA00022723"/>
    </source>
</evidence>
<dbReference type="InterPro" id="IPR027370">
    <property type="entry name" value="Znf-RING_euk"/>
</dbReference>
<protein>
    <recommendedName>
        <fullName evidence="16">RING-type E3 ubiquitin transferase</fullName>
    </recommendedName>
</protein>
<evidence type="ECO:0000256" key="10">
    <source>
        <dbReference type="PROSITE-ProRule" id="PRU00358"/>
    </source>
</evidence>
<feature type="compositionally biased region" description="Basic and acidic residues" evidence="11">
    <location>
        <begin position="573"/>
        <end position="587"/>
    </location>
</feature>
<dbReference type="PANTHER" id="PTHR14140">
    <property type="entry name" value="E3 UBIQUITIN-PROTEIN LIGASE UHRF-RELATED"/>
    <property type="match status" value="1"/>
</dbReference>
<dbReference type="EMBL" id="JAJJMB010017633">
    <property type="protein sequence ID" value="KAI3837077.1"/>
    <property type="molecule type" value="Genomic_DNA"/>
</dbReference>
<dbReference type="SMART" id="SM00466">
    <property type="entry name" value="SRA"/>
    <property type="match status" value="1"/>
</dbReference>
<feature type="region of interest" description="Disordered" evidence="11">
    <location>
        <begin position="420"/>
        <end position="471"/>
    </location>
</feature>
<dbReference type="AlphaFoldDB" id="A0AAD4RWP3"/>
<feature type="domain" description="RING-type" evidence="12">
    <location>
        <begin position="152"/>
        <end position="198"/>
    </location>
</feature>
<dbReference type="GO" id="GO:0061630">
    <property type="term" value="F:ubiquitin protein ligase activity"/>
    <property type="evidence" value="ECO:0007669"/>
    <property type="project" value="TreeGrafter"/>
</dbReference>
<evidence type="ECO:0000256" key="9">
    <source>
        <dbReference type="PROSITE-ProRule" id="PRU00175"/>
    </source>
</evidence>
<dbReference type="InterPro" id="IPR001841">
    <property type="entry name" value="Znf_RING"/>
</dbReference>
<feature type="domain" description="RING-type" evidence="12">
    <location>
        <begin position="483"/>
        <end position="540"/>
    </location>
</feature>
<dbReference type="Gene3D" id="3.30.40.10">
    <property type="entry name" value="Zinc/RING finger domain, C3HC4 (zinc finger)"/>
    <property type="match status" value="2"/>
</dbReference>
<keyword evidence="3" id="KW-0479">Metal-binding</keyword>
<dbReference type="GO" id="GO:0016567">
    <property type="term" value="P:protein ubiquitination"/>
    <property type="evidence" value="ECO:0007669"/>
    <property type="project" value="TreeGrafter"/>
</dbReference>
<evidence type="ECO:0000313" key="15">
    <source>
        <dbReference type="Proteomes" id="UP001202328"/>
    </source>
</evidence>
<keyword evidence="5" id="KW-0833">Ubl conjugation pathway</keyword>
<keyword evidence="7" id="KW-0238">DNA-binding</keyword>
<evidence type="ECO:0000259" key="12">
    <source>
        <dbReference type="PROSITE" id="PS50089"/>
    </source>
</evidence>
<dbReference type="InterPro" id="IPR036987">
    <property type="entry name" value="SRA-YDG_sf"/>
</dbReference>
<evidence type="ECO:0000256" key="6">
    <source>
        <dbReference type="ARBA" id="ARBA00022833"/>
    </source>
</evidence>
<evidence type="ECO:0000256" key="4">
    <source>
        <dbReference type="ARBA" id="ARBA00022771"/>
    </source>
</evidence>
<dbReference type="GO" id="GO:0008270">
    <property type="term" value="F:zinc ion binding"/>
    <property type="evidence" value="ECO:0007669"/>
    <property type="project" value="UniProtKB-KW"/>
</dbReference>
<evidence type="ECO:0000256" key="1">
    <source>
        <dbReference type="ARBA" id="ARBA00004906"/>
    </source>
</evidence>
<evidence type="ECO:0000256" key="8">
    <source>
        <dbReference type="ARBA" id="ARBA00023242"/>
    </source>
</evidence>
<evidence type="ECO:0000256" key="7">
    <source>
        <dbReference type="ARBA" id="ARBA00023125"/>
    </source>
</evidence>